<keyword evidence="4" id="KW-1185">Reference proteome</keyword>
<sequence length="122" mass="14322">MGTFTPIVLFWYIFPAIVLFGCQFLVRIFALNRRFNLKAPDLSVPFLWGGMHELSRNMGTISVLPFFIISVLLLGICIAVFQAYYYEEIVYSRYLKMTWRLTFLLTIILYLVLIVFNIVSYL</sequence>
<name>A0A179EUN5_ENTTH</name>
<dbReference type="KEGG" id="eth:CK496_08740"/>
<dbReference type="Pfam" id="PF11877">
    <property type="entry name" value="DUF3397"/>
    <property type="match status" value="1"/>
</dbReference>
<keyword evidence="1" id="KW-0812">Transmembrane</keyword>
<evidence type="ECO:0000313" key="5">
    <source>
        <dbReference type="Proteomes" id="UP000321361"/>
    </source>
</evidence>
<accession>A0A179EUN5</accession>
<dbReference type="RefSeq" id="WP_067480535.1">
    <property type="nucleotide sequence ID" value="NZ_BJUG01000003.1"/>
</dbReference>
<keyword evidence="2" id="KW-0449">Lipoprotein</keyword>
<gene>
    <name evidence="3" type="ORF">A6E74_00625</name>
    <name evidence="2" type="ORF">ETH01_07680</name>
</gene>
<evidence type="ECO:0000313" key="3">
    <source>
        <dbReference type="EMBL" id="OAQ56911.1"/>
    </source>
</evidence>
<dbReference type="EMBL" id="LWMN01000001">
    <property type="protein sequence ID" value="OAQ56911.1"/>
    <property type="molecule type" value="Genomic_DNA"/>
</dbReference>
<feature type="transmembrane region" description="Helical" evidence="1">
    <location>
        <begin position="6"/>
        <end position="30"/>
    </location>
</feature>
<feature type="transmembrane region" description="Helical" evidence="1">
    <location>
        <begin position="97"/>
        <end position="119"/>
    </location>
</feature>
<dbReference type="AlphaFoldDB" id="A0A179EUN5"/>
<evidence type="ECO:0000313" key="4">
    <source>
        <dbReference type="Proteomes" id="UP000078516"/>
    </source>
</evidence>
<dbReference type="Proteomes" id="UP000321361">
    <property type="component" value="Unassembled WGS sequence"/>
</dbReference>
<dbReference type="OrthoDB" id="2299708at2"/>
<feature type="transmembrane region" description="Helical" evidence="1">
    <location>
        <begin position="61"/>
        <end position="85"/>
    </location>
</feature>
<dbReference type="EMBL" id="BJUG01000003">
    <property type="protein sequence ID" value="GEK36481.1"/>
    <property type="molecule type" value="Genomic_DNA"/>
</dbReference>
<evidence type="ECO:0000256" key="1">
    <source>
        <dbReference type="SAM" id="Phobius"/>
    </source>
</evidence>
<evidence type="ECO:0000313" key="2">
    <source>
        <dbReference type="EMBL" id="GEK36481.1"/>
    </source>
</evidence>
<comment type="caution">
    <text evidence="3">The sequence shown here is derived from an EMBL/GenBank/DDBJ whole genome shotgun (WGS) entry which is preliminary data.</text>
</comment>
<reference evidence="2 5" key="2">
    <citation type="submission" date="2019-07" db="EMBL/GenBank/DDBJ databases">
        <title>Whole genome shotgun sequence of Enterococcus thailandicus NBRC 101867.</title>
        <authorList>
            <person name="Hosoyama A."/>
            <person name="Uohara A."/>
            <person name="Ohji S."/>
            <person name="Ichikawa N."/>
        </authorList>
    </citation>
    <scope>NUCLEOTIDE SEQUENCE [LARGE SCALE GENOMIC DNA]</scope>
    <source>
        <strain evidence="2 5">NBRC 101867</strain>
    </source>
</reference>
<keyword evidence="1" id="KW-1133">Transmembrane helix</keyword>
<protein>
    <submittedName>
        <fullName evidence="2">Lipoprotein</fullName>
    </submittedName>
</protein>
<dbReference type="Proteomes" id="UP000078516">
    <property type="component" value="Unassembled WGS sequence"/>
</dbReference>
<reference evidence="3 4" key="1">
    <citation type="submission" date="2016-04" db="EMBL/GenBank/DDBJ databases">
        <title>Draft genome of an Enterococcus thailandicus strain isolated from bovine feces.</title>
        <authorList>
            <person name="Beukers A.G."/>
            <person name="Zaheer R."/>
            <person name="Goji N."/>
            <person name="Cook S.R."/>
            <person name="Amoako K."/>
            <person name="Chaves A.V."/>
            <person name="Ward M.P."/>
            <person name="Mcallister T.A."/>
        </authorList>
    </citation>
    <scope>NUCLEOTIDE SEQUENCE [LARGE SCALE GENOMIC DNA]</scope>
    <source>
        <strain evidence="3 4">F0711D 46</strain>
    </source>
</reference>
<dbReference type="InterPro" id="IPR024515">
    <property type="entry name" value="DUF3397"/>
</dbReference>
<dbReference type="PATRIC" id="fig|417368.6.peg.94"/>
<proteinExistence type="predicted"/>
<organism evidence="3 4">
    <name type="scientific">Enterococcus thailandicus</name>
    <dbReference type="NCBI Taxonomy" id="417368"/>
    <lineage>
        <taxon>Bacteria</taxon>
        <taxon>Bacillati</taxon>
        <taxon>Bacillota</taxon>
        <taxon>Bacilli</taxon>
        <taxon>Lactobacillales</taxon>
        <taxon>Enterococcaceae</taxon>
        <taxon>Enterococcus</taxon>
    </lineage>
</organism>
<dbReference type="GeneID" id="77487727"/>
<keyword evidence="1" id="KW-0472">Membrane</keyword>